<gene>
    <name evidence="1" type="ORF">SG0102_15200</name>
</gene>
<organism evidence="1 2">
    <name type="scientific">Intestinibaculum porci</name>
    <dbReference type="NCBI Taxonomy" id="2487118"/>
    <lineage>
        <taxon>Bacteria</taxon>
        <taxon>Bacillati</taxon>
        <taxon>Bacillota</taxon>
        <taxon>Erysipelotrichia</taxon>
        <taxon>Erysipelotrichales</taxon>
        <taxon>Erysipelotrichaceae</taxon>
        <taxon>Intestinibaculum</taxon>
    </lineage>
</organism>
<dbReference type="Proteomes" id="UP000268059">
    <property type="component" value="Chromosome"/>
</dbReference>
<reference evidence="1 2" key="1">
    <citation type="submission" date="2018-11" db="EMBL/GenBank/DDBJ databases">
        <title>Novel Erysipelotrichaceae bacterium isolated from small intestine of a swine.</title>
        <authorList>
            <person name="Kim J.S."/>
            <person name="Choe H."/>
            <person name="Lee Y.R."/>
            <person name="Kim K.M."/>
            <person name="Park D.S."/>
        </authorList>
    </citation>
    <scope>NUCLEOTIDE SEQUENCE [LARGE SCALE GENOMIC DNA]</scope>
    <source>
        <strain evidence="1 2">SG0102</strain>
    </source>
</reference>
<accession>A0A3G9J7A5</accession>
<protein>
    <submittedName>
        <fullName evidence="1">Uncharacterized protein</fullName>
    </submittedName>
</protein>
<proteinExistence type="predicted"/>
<name>A0A3G9J7A5_9FIRM</name>
<keyword evidence="2" id="KW-1185">Reference proteome</keyword>
<dbReference type="EMBL" id="AP019309">
    <property type="protein sequence ID" value="BBH26586.1"/>
    <property type="molecule type" value="Genomic_DNA"/>
</dbReference>
<dbReference type="KEGG" id="ebm:SG0102_15200"/>
<evidence type="ECO:0000313" key="2">
    <source>
        <dbReference type="Proteomes" id="UP000268059"/>
    </source>
</evidence>
<dbReference type="InParanoid" id="A0A3G9J7A5"/>
<dbReference type="AlphaFoldDB" id="A0A3G9J7A5"/>
<evidence type="ECO:0000313" key="1">
    <source>
        <dbReference type="EMBL" id="BBH26586.1"/>
    </source>
</evidence>
<sequence length="93" mass="10966">MTIKKLLNVKKKKAVVQSRPSDKDELIKLSVQRIMSVTKQFKVKDIIETAKNLYDQGSYSIVDNKEFTRDVMKKWKGKKCTTKRSQIKFQMMH</sequence>